<name>A0A0B6ZAX0_9EUPU</name>
<feature type="non-terminal residue" evidence="1">
    <location>
        <position position="1"/>
    </location>
</feature>
<proteinExistence type="predicted"/>
<dbReference type="EMBL" id="HACG01018768">
    <property type="protein sequence ID" value="CEK65633.1"/>
    <property type="molecule type" value="Transcribed_RNA"/>
</dbReference>
<dbReference type="AlphaFoldDB" id="A0A0B6ZAX0"/>
<protein>
    <submittedName>
        <fullName evidence="1">Uncharacterized protein</fullName>
    </submittedName>
</protein>
<evidence type="ECO:0000313" key="1">
    <source>
        <dbReference type="EMBL" id="CEK65633.1"/>
    </source>
</evidence>
<gene>
    <name evidence="1" type="primary">ORF55696</name>
</gene>
<accession>A0A0B6ZAX0</accession>
<sequence>QTSSLQCYTTQVVEQNKTIQTFSLQYYIAQAVEQKKVNVKKVYFETVSCLAHSIYKMA</sequence>
<reference evidence="1" key="1">
    <citation type="submission" date="2014-12" db="EMBL/GenBank/DDBJ databases">
        <title>Insight into the proteome of Arion vulgaris.</title>
        <authorList>
            <person name="Aradska J."/>
            <person name="Bulat T."/>
            <person name="Smidak R."/>
            <person name="Sarate P."/>
            <person name="Gangsoo J."/>
            <person name="Sialana F."/>
            <person name="Bilban M."/>
            <person name="Lubec G."/>
        </authorList>
    </citation>
    <scope>NUCLEOTIDE SEQUENCE</scope>
    <source>
        <tissue evidence="1">Skin</tissue>
    </source>
</reference>
<organism evidence="1">
    <name type="scientific">Arion vulgaris</name>
    <dbReference type="NCBI Taxonomy" id="1028688"/>
    <lineage>
        <taxon>Eukaryota</taxon>
        <taxon>Metazoa</taxon>
        <taxon>Spiralia</taxon>
        <taxon>Lophotrochozoa</taxon>
        <taxon>Mollusca</taxon>
        <taxon>Gastropoda</taxon>
        <taxon>Heterobranchia</taxon>
        <taxon>Euthyneura</taxon>
        <taxon>Panpulmonata</taxon>
        <taxon>Eupulmonata</taxon>
        <taxon>Stylommatophora</taxon>
        <taxon>Helicina</taxon>
        <taxon>Arionoidea</taxon>
        <taxon>Arionidae</taxon>
        <taxon>Arion</taxon>
    </lineage>
</organism>